<keyword evidence="5 7" id="KW-0807">Transducer</keyword>
<dbReference type="GO" id="GO:0016020">
    <property type="term" value="C:membrane"/>
    <property type="evidence" value="ECO:0007669"/>
    <property type="project" value="UniProtKB-SubCell"/>
</dbReference>
<dbReference type="SMART" id="SM00283">
    <property type="entry name" value="MA"/>
    <property type="match status" value="1"/>
</dbReference>
<dbReference type="Pfam" id="PF00015">
    <property type="entry name" value="MCPsignal"/>
    <property type="match status" value="1"/>
</dbReference>
<feature type="domain" description="Methyl-accepting transducer" evidence="9">
    <location>
        <begin position="271"/>
        <end position="507"/>
    </location>
</feature>
<dbReference type="InterPro" id="IPR024478">
    <property type="entry name" value="HlyB_4HB_MCP"/>
</dbReference>
<dbReference type="InterPro" id="IPR004089">
    <property type="entry name" value="MCPsignal_dom"/>
</dbReference>
<dbReference type="Gene3D" id="1.10.287.950">
    <property type="entry name" value="Methyl-accepting chemotaxis protein"/>
    <property type="match status" value="1"/>
</dbReference>
<dbReference type="GO" id="GO:0006935">
    <property type="term" value="P:chemotaxis"/>
    <property type="evidence" value="ECO:0007669"/>
    <property type="project" value="InterPro"/>
</dbReference>
<evidence type="ECO:0000256" key="3">
    <source>
        <dbReference type="ARBA" id="ARBA00022989"/>
    </source>
</evidence>
<keyword evidence="11" id="KW-1185">Reference proteome</keyword>
<evidence type="ECO:0000256" key="7">
    <source>
        <dbReference type="PROSITE-ProRule" id="PRU00284"/>
    </source>
</evidence>
<dbReference type="PROSITE" id="PS50111">
    <property type="entry name" value="CHEMOTAXIS_TRANSDUC_2"/>
    <property type="match status" value="1"/>
</dbReference>
<evidence type="ECO:0000256" key="1">
    <source>
        <dbReference type="ARBA" id="ARBA00004141"/>
    </source>
</evidence>
<evidence type="ECO:0000256" key="4">
    <source>
        <dbReference type="ARBA" id="ARBA00023136"/>
    </source>
</evidence>
<evidence type="ECO:0000256" key="2">
    <source>
        <dbReference type="ARBA" id="ARBA00022692"/>
    </source>
</evidence>
<dbReference type="CDD" id="cd11386">
    <property type="entry name" value="MCP_signal"/>
    <property type="match status" value="1"/>
</dbReference>
<dbReference type="InterPro" id="IPR047347">
    <property type="entry name" value="YvaQ-like_sensor"/>
</dbReference>
<proteinExistence type="inferred from homology"/>
<dbReference type="FunFam" id="1.10.287.950:FF:000001">
    <property type="entry name" value="Methyl-accepting chemotaxis sensory transducer"/>
    <property type="match status" value="1"/>
</dbReference>
<dbReference type="Pfam" id="PF12729">
    <property type="entry name" value="4HB_MCP_1"/>
    <property type="match status" value="1"/>
</dbReference>
<dbReference type="OrthoDB" id="5298972at2"/>
<keyword evidence="2 8" id="KW-0812">Transmembrane</keyword>
<reference evidence="10 11" key="1">
    <citation type="journal article" date="2014" name="Syst. Appl. Microbiol.">
        <title>Complete genomes of freshwater sulfur oxidizers Sulfuricella denitrificans skB26 and Sulfuritalea hydrogenivorans sk43H: genetic insights into the sulfur oxidation pathway of betaproteobacteria.</title>
        <authorList>
            <person name="Watanabe T."/>
            <person name="Kojima H."/>
            <person name="Fukui M."/>
        </authorList>
    </citation>
    <scope>NUCLEOTIDE SEQUENCE [LARGE SCALE GENOMIC DNA]</scope>
    <source>
        <strain evidence="10">DSM22779</strain>
    </source>
</reference>
<keyword evidence="4 8" id="KW-0472">Membrane</keyword>
<evidence type="ECO:0000256" key="5">
    <source>
        <dbReference type="ARBA" id="ARBA00023224"/>
    </source>
</evidence>
<dbReference type="SUPFAM" id="SSF58104">
    <property type="entry name" value="Methyl-accepting chemotaxis protein (MCP) signaling domain"/>
    <property type="match status" value="1"/>
</dbReference>
<feature type="transmembrane region" description="Helical" evidence="8">
    <location>
        <begin position="192"/>
        <end position="214"/>
    </location>
</feature>
<name>W0SHH4_9PROT</name>
<evidence type="ECO:0000259" key="9">
    <source>
        <dbReference type="PROSITE" id="PS50111"/>
    </source>
</evidence>
<evidence type="ECO:0000313" key="10">
    <source>
        <dbReference type="EMBL" id="BAO29288.1"/>
    </source>
</evidence>
<keyword evidence="3 8" id="KW-1133">Transmembrane helix</keyword>
<dbReference type="InterPro" id="IPR004090">
    <property type="entry name" value="Chemotax_Me-accpt_rcpt"/>
</dbReference>
<dbReference type="AlphaFoldDB" id="W0SHH4"/>
<dbReference type="PANTHER" id="PTHR32089:SF119">
    <property type="entry name" value="METHYL-ACCEPTING CHEMOTAXIS PROTEIN CTPL"/>
    <property type="match status" value="1"/>
</dbReference>
<dbReference type="GO" id="GO:0007165">
    <property type="term" value="P:signal transduction"/>
    <property type="evidence" value="ECO:0007669"/>
    <property type="project" value="UniProtKB-KW"/>
</dbReference>
<evidence type="ECO:0000256" key="8">
    <source>
        <dbReference type="SAM" id="Phobius"/>
    </source>
</evidence>
<dbReference type="PRINTS" id="PR00260">
    <property type="entry name" value="CHEMTRNSDUCR"/>
</dbReference>
<gene>
    <name evidence="10" type="ORF">SUTH_01489</name>
</gene>
<sequence>MFAKTSIRTLLTWGFGIVIVLIAIMATVIAQRGRTVASHVVDMAEDSYPKVAAAGELRLNVMRNWTNTLLLIQLADAAEIKRVTDEMAVNSNTITEKFKFLEKAVASENGKTRLAAMLKARADYTEHRKKYIELVKSGSKDDANRFLMGTLKPKLDAYVGAITELITHQSAKMERVSGETLSLTANLTTVTIALSLLVIVVAVVTAVVVVRVVARALGGEVQYANDIAREIANGNLGIEIRMEPGDSTSLLASMKAMRDRLREMVGKITTGAGQLGQASRQLAQAASAVAESSAKQSEATSSTAAAVEQMTVGIGQIADSASEAHGLSVHSEELSRQGSGVIHSAASEMSKIADSVEASSAIISTLEQQSMEISAVVNVIKEIADQTNLLALNAAIEAARAGEQGRGFAVVADEVRKLAERTTLSTQEIAATVEKIQSGTRDAVQSMVAGVDQVRSGTELAKQAGSSIVEIQTGAQRVVGVVNDITNSLQEQNAASNEIARNVEMIATMVEANNASAEQAATAAQQLEKLADGLSASIGSFRL</sequence>
<dbReference type="Proteomes" id="UP000031637">
    <property type="component" value="Chromosome"/>
</dbReference>
<dbReference type="HOGENOM" id="CLU_000445_107_27_4"/>
<comment type="subcellular location">
    <subcellularLocation>
        <location evidence="1">Membrane</location>
        <topology evidence="1">Multi-pass membrane protein</topology>
    </subcellularLocation>
</comment>
<protein>
    <submittedName>
        <fullName evidence="10">Methyl-accepting chemotaxis protein</fullName>
    </submittedName>
</protein>
<dbReference type="CDD" id="cd19411">
    <property type="entry name" value="MCP2201-like_sensor"/>
    <property type="match status" value="1"/>
</dbReference>
<comment type="similarity">
    <text evidence="6">Belongs to the methyl-accepting chemotaxis (MCP) protein family.</text>
</comment>
<evidence type="ECO:0000313" key="11">
    <source>
        <dbReference type="Proteomes" id="UP000031637"/>
    </source>
</evidence>
<dbReference type="KEGG" id="shd:SUTH_01489"/>
<dbReference type="RefSeq" id="WP_052473422.1">
    <property type="nucleotide sequence ID" value="NZ_AP012547.1"/>
</dbReference>
<accession>W0SHH4</accession>
<evidence type="ECO:0000256" key="6">
    <source>
        <dbReference type="ARBA" id="ARBA00029447"/>
    </source>
</evidence>
<dbReference type="GO" id="GO:0004888">
    <property type="term" value="F:transmembrane signaling receptor activity"/>
    <property type="evidence" value="ECO:0007669"/>
    <property type="project" value="InterPro"/>
</dbReference>
<dbReference type="PANTHER" id="PTHR32089">
    <property type="entry name" value="METHYL-ACCEPTING CHEMOTAXIS PROTEIN MCPB"/>
    <property type="match status" value="1"/>
</dbReference>
<dbReference type="STRING" id="1223802.SUTH_01489"/>
<organism evidence="10 11">
    <name type="scientific">Sulfuritalea hydrogenivorans sk43H</name>
    <dbReference type="NCBI Taxonomy" id="1223802"/>
    <lineage>
        <taxon>Bacteria</taxon>
        <taxon>Pseudomonadati</taxon>
        <taxon>Pseudomonadota</taxon>
        <taxon>Betaproteobacteria</taxon>
        <taxon>Nitrosomonadales</taxon>
        <taxon>Sterolibacteriaceae</taxon>
        <taxon>Sulfuritalea</taxon>
    </lineage>
</organism>
<dbReference type="EMBL" id="AP012547">
    <property type="protein sequence ID" value="BAO29288.1"/>
    <property type="molecule type" value="Genomic_DNA"/>
</dbReference>